<evidence type="ECO:0000313" key="1">
    <source>
        <dbReference type="EMBL" id="TQM66768.1"/>
    </source>
</evidence>
<dbReference type="AlphaFoldDB" id="A0A543I849"/>
<gene>
    <name evidence="1" type="ORF">FHX41_0356</name>
</gene>
<protein>
    <submittedName>
        <fullName evidence="1">Uncharacterized protein</fullName>
    </submittedName>
</protein>
<dbReference type="EMBL" id="VFPO01000001">
    <property type="protein sequence ID" value="TQM66768.1"/>
    <property type="molecule type" value="Genomic_DNA"/>
</dbReference>
<reference evidence="1 2" key="1">
    <citation type="submission" date="2019-06" db="EMBL/GenBank/DDBJ databases">
        <title>Sequencing the genomes of 1000 actinobacteria strains.</title>
        <authorList>
            <person name="Klenk H.-P."/>
        </authorList>
    </citation>
    <scope>NUCLEOTIDE SEQUENCE [LARGE SCALE GENOMIC DNA]</scope>
    <source>
        <strain evidence="1 2">DSM 45043</strain>
    </source>
</reference>
<dbReference type="Proteomes" id="UP000316706">
    <property type="component" value="Unassembled WGS sequence"/>
</dbReference>
<evidence type="ECO:0000313" key="2">
    <source>
        <dbReference type="Proteomes" id="UP000316706"/>
    </source>
</evidence>
<name>A0A543I849_9ACTN</name>
<sequence length="80" mass="9476">MPVTPSAIARLRPARHRRPNRTLVTRVDPRVLVIPDVPAPRRSRWERVRSGAWTLYSRWAWRAAAARTERTRRTAHPYLR</sequence>
<keyword evidence="2" id="KW-1185">Reference proteome</keyword>
<comment type="caution">
    <text evidence="1">The sequence shown here is derived from an EMBL/GenBank/DDBJ whole genome shotgun (WGS) entry which is preliminary data.</text>
</comment>
<dbReference type="RefSeq" id="WP_141965864.1">
    <property type="nucleotide sequence ID" value="NZ_VFPO01000001.1"/>
</dbReference>
<proteinExistence type="predicted"/>
<accession>A0A543I849</accession>
<organism evidence="1 2">
    <name type="scientific">Actinomadura hallensis</name>
    <dbReference type="NCBI Taxonomy" id="337895"/>
    <lineage>
        <taxon>Bacteria</taxon>
        <taxon>Bacillati</taxon>
        <taxon>Actinomycetota</taxon>
        <taxon>Actinomycetes</taxon>
        <taxon>Streptosporangiales</taxon>
        <taxon>Thermomonosporaceae</taxon>
        <taxon>Actinomadura</taxon>
    </lineage>
</organism>